<dbReference type="Pfam" id="PF00742">
    <property type="entry name" value="Homoserine_dh"/>
    <property type="match status" value="1"/>
</dbReference>
<comment type="caution">
    <text evidence="18">The sequence shown here is derived from an EMBL/GenBank/DDBJ whole genome shotgun (WGS) entry which is preliminary data.</text>
</comment>
<dbReference type="InterPro" id="IPR036291">
    <property type="entry name" value="NAD(P)-bd_dom_sf"/>
</dbReference>
<comment type="pathway">
    <text evidence="3">Amino-acid biosynthesis; L-methionine biosynthesis via de novo pathway; L-homoserine from L-aspartate: step 3/3.</text>
</comment>
<keyword evidence="9" id="KW-0560">Oxidoreductase</keyword>
<evidence type="ECO:0000256" key="14">
    <source>
        <dbReference type="PIRSR" id="PIRSR036497-2"/>
    </source>
</evidence>
<evidence type="ECO:0000259" key="17">
    <source>
        <dbReference type="Pfam" id="PF03447"/>
    </source>
</evidence>
<evidence type="ECO:0000256" key="8">
    <source>
        <dbReference type="ARBA" id="ARBA00022857"/>
    </source>
</evidence>
<evidence type="ECO:0000256" key="6">
    <source>
        <dbReference type="ARBA" id="ARBA00022605"/>
    </source>
</evidence>
<proteinExistence type="inferred from homology"/>
<keyword evidence="18" id="KW-0808">Transferase</keyword>
<feature type="binding site" evidence="14">
    <location>
        <position position="93"/>
    </location>
    <ligand>
        <name>NADPH</name>
        <dbReference type="ChEBI" id="CHEBI:57783"/>
    </ligand>
</feature>
<evidence type="ECO:0000256" key="3">
    <source>
        <dbReference type="ARBA" id="ARBA00005062"/>
    </source>
</evidence>
<feature type="active site" description="Proton donor" evidence="13">
    <location>
        <position position="221"/>
    </location>
</feature>
<evidence type="ECO:0000256" key="2">
    <source>
        <dbReference type="ARBA" id="ARBA00005056"/>
    </source>
</evidence>
<keyword evidence="15" id="KW-0175">Coiled coil</keyword>
<dbReference type="InterPro" id="IPR022697">
    <property type="entry name" value="HDH_short"/>
</dbReference>
<comment type="pathway">
    <text evidence="2">Amino-acid biosynthesis; L-threonine biosynthesis; L-threonine from L-aspartate: step 3/5.</text>
</comment>
<dbReference type="PIRSF" id="PIRSF036497">
    <property type="entry name" value="HDH_short"/>
    <property type="match status" value="1"/>
</dbReference>
<dbReference type="OrthoDB" id="9799110at2"/>
<accession>A0A0Q9ZCA3</accession>
<dbReference type="Proteomes" id="UP000051643">
    <property type="component" value="Unassembled WGS sequence"/>
</dbReference>
<dbReference type="InterPro" id="IPR001342">
    <property type="entry name" value="HDH_cat"/>
</dbReference>
<feature type="binding site" evidence="14">
    <location>
        <position position="117"/>
    </location>
    <ligand>
        <name>NADPH</name>
        <dbReference type="ChEBI" id="CHEBI:57783"/>
    </ligand>
</feature>
<evidence type="ECO:0000256" key="11">
    <source>
        <dbReference type="ARBA" id="ARBA00048841"/>
    </source>
</evidence>
<dbReference type="GO" id="GO:0009090">
    <property type="term" value="P:homoserine biosynthetic process"/>
    <property type="evidence" value="ECO:0007669"/>
    <property type="project" value="UniProtKB-ARBA"/>
</dbReference>
<comment type="cofactor">
    <cofactor evidence="1">
        <name>a metal cation</name>
        <dbReference type="ChEBI" id="CHEBI:25213"/>
    </cofactor>
</comment>
<dbReference type="RefSeq" id="WP_057480532.1">
    <property type="nucleotide sequence ID" value="NZ_BMWR01000002.1"/>
</dbReference>
<dbReference type="SUPFAM" id="SSF51735">
    <property type="entry name" value="NAD(P)-binding Rossmann-fold domains"/>
    <property type="match status" value="1"/>
</dbReference>
<feature type="binding site" evidence="14">
    <location>
        <begin position="10"/>
        <end position="15"/>
    </location>
    <ligand>
        <name>NADP(+)</name>
        <dbReference type="ChEBI" id="CHEBI:58349"/>
    </ligand>
</feature>
<keyword evidence="19" id="KW-1185">Reference proteome</keyword>
<dbReference type="GO" id="GO:0050661">
    <property type="term" value="F:NADP binding"/>
    <property type="evidence" value="ECO:0007669"/>
    <property type="project" value="InterPro"/>
</dbReference>
<organism evidence="18 19">
    <name type="scientific">Salegentibacter mishustinae</name>
    <dbReference type="NCBI Taxonomy" id="270918"/>
    <lineage>
        <taxon>Bacteria</taxon>
        <taxon>Pseudomonadati</taxon>
        <taxon>Bacteroidota</taxon>
        <taxon>Flavobacteriia</taxon>
        <taxon>Flavobacteriales</taxon>
        <taxon>Flavobacteriaceae</taxon>
        <taxon>Salegentibacter</taxon>
    </lineage>
</organism>
<evidence type="ECO:0000256" key="9">
    <source>
        <dbReference type="ARBA" id="ARBA00023002"/>
    </source>
</evidence>
<evidence type="ECO:0000256" key="10">
    <source>
        <dbReference type="ARBA" id="ARBA00023167"/>
    </source>
</evidence>
<dbReference type="Gene3D" id="3.40.50.720">
    <property type="entry name" value="NAD(P)-binding Rossmann-like Domain"/>
    <property type="match status" value="1"/>
</dbReference>
<dbReference type="Gene3D" id="3.30.360.10">
    <property type="entry name" value="Dihydrodipicolinate Reductase, domain 2"/>
    <property type="match status" value="1"/>
</dbReference>
<dbReference type="Pfam" id="PF03447">
    <property type="entry name" value="NAD_binding_3"/>
    <property type="match status" value="1"/>
</dbReference>
<comment type="catalytic activity">
    <reaction evidence="11">
        <text>L-homoserine + NADP(+) = L-aspartate 4-semialdehyde + NADPH + H(+)</text>
        <dbReference type="Rhea" id="RHEA:15761"/>
        <dbReference type="ChEBI" id="CHEBI:15378"/>
        <dbReference type="ChEBI" id="CHEBI:57476"/>
        <dbReference type="ChEBI" id="CHEBI:57783"/>
        <dbReference type="ChEBI" id="CHEBI:58349"/>
        <dbReference type="ChEBI" id="CHEBI:537519"/>
        <dbReference type="EC" id="1.1.1.3"/>
    </reaction>
    <physiologicalReaction direction="right-to-left" evidence="11">
        <dbReference type="Rhea" id="RHEA:15763"/>
    </physiologicalReaction>
</comment>
<keyword evidence="6" id="KW-0028">Amino-acid biosynthesis</keyword>
<dbReference type="AlphaFoldDB" id="A0A0Q9ZCA3"/>
<sequence>MKKVNIILFGIGNVGKTLIEQLLTAKKQWEENSGVSVNVPVIANSTKALLIAEGITENWEKDFKKSAKEYKLEDILDFTKEQDLEHLIAIDATASKEFVEIYIRLIQNGFNLVAANKVANTLSADFYKKIRKELEYHGKHFFYETNVGAGLPIVQTVRGLHQAGEKVTKIRGVFSGSLSFIFNTFSENKEKFSDVLKKAGNLGYTEPDAREDLSGNDVGRKLLILARELQLDKEFQEVKIQSLILEKLNGETSAEEFQKRISELDEIFNQHKKQQDQGHVLRYIGEIEVEKATLEAKLISEPKNTALGQIKGADNIFEIYTESYGDQPLVIQGAGAGAAVTARGVASDVLKLSQRLN</sequence>
<dbReference type="UniPathway" id="UPA00051">
    <property type="reaction ID" value="UER00465"/>
</dbReference>
<dbReference type="GO" id="GO:0004412">
    <property type="term" value="F:homoserine dehydrogenase activity"/>
    <property type="evidence" value="ECO:0007669"/>
    <property type="project" value="UniProtKB-EC"/>
</dbReference>
<keyword evidence="10" id="KW-0486">Methionine biosynthesis</keyword>
<reference evidence="18" key="1">
    <citation type="submission" date="2015-10" db="EMBL/GenBank/DDBJ databases">
        <title>Draft genome sequence of Salegentibacter mishustinae KCTC 12263.</title>
        <authorList>
            <person name="Lin W."/>
            <person name="Zheng Q."/>
        </authorList>
    </citation>
    <scope>NUCLEOTIDE SEQUENCE [LARGE SCALE GENOMIC DNA]</scope>
    <source>
        <strain evidence="18">KCTC 12263</strain>
    </source>
</reference>
<dbReference type="GO" id="GO:0009088">
    <property type="term" value="P:threonine biosynthetic process"/>
    <property type="evidence" value="ECO:0007669"/>
    <property type="project" value="UniProtKB-UniPathway"/>
</dbReference>
<dbReference type="InterPro" id="IPR005106">
    <property type="entry name" value="Asp/hSer_DH_NAD-bd"/>
</dbReference>
<keyword evidence="18" id="KW-0418">Kinase</keyword>
<gene>
    <name evidence="18" type="ORF">APR42_02280</name>
</gene>
<dbReference type="InterPro" id="IPR011147">
    <property type="entry name" value="Bifunc_Aspkin/hSer_DH"/>
</dbReference>
<dbReference type="PANTHER" id="PTHR43070">
    <property type="match status" value="1"/>
</dbReference>
<evidence type="ECO:0000256" key="13">
    <source>
        <dbReference type="PIRSR" id="PIRSR036497-1"/>
    </source>
</evidence>
<evidence type="ECO:0000256" key="7">
    <source>
        <dbReference type="ARBA" id="ARBA00022697"/>
    </source>
</evidence>
<protein>
    <recommendedName>
        <fullName evidence="5">homoserine dehydrogenase</fullName>
        <ecNumber evidence="5">1.1.1.3</ecNumber>
    </recommendedName>
</protein>
<dbReference type="GO" id="GO:0016301">
    <property type="term" value="F:kinase activity"/>
    <property type="evidence" value="ECO:0007669"/>
    <property type="project" value="UniProtKB-KW"/>
</dbReference>
<evidence type="ECO:0000313" key="18">
    <source>
        <dbReference type="EMBL" id="KRG30709.1"/>
    </source>
</evidence>
<evidence type="ECO:0000313" key="19">
    <source>
        <dbReference type="Proteomes" id="UP000051643"/>
    </source>
</evidence>
<evidence type="ECO:0000256" key="1">
    <source>
        <dbReference type="ARBA" id="ARBA00001920"/>
    </source>
</evidence>
<comment type="similarity">
    <text evidence="4">Belongs to the homoserine dehydrogenase family.</text>
</comment>
<comment type="catalytic activity">
    <reaction evidence="12">
        <text>L-homoserine + NAD(+) = L-aspartate 4-semialdehyde + NADH + H(+)</text>
        <dbReference type="Rhea" id="RHEA:15757"/>
        <dbReference type="ChEBI" id="CHEBI:15378"/>
        <dbReference type="ChEBI" id="CHEBI:57476"/>
        <dbReference type="ChEBI" id="CHEBI:57540"/>
        <dbReference type="ChEBI" id="CHEBI:57945"/>
        <dbReference type="ChEBI" id="CHEBI:537519"/>
        <dbReference type="EC" id="1.1.1.3"/>
    </reaction>
    <physiologicalReaction direction="right-to-left" evidence="12">
        <dbReference type="Rhea" id="RHEA:15759"/>
    </physiologicalReaction>
</comment>
<dbReference type="SUPFAM" id="SSF55347">
    <property type="entry name" value="Glyceraldehyde-3-phosphate dehydrogenase-like, C-terminal domain"/>
    <property type="match status" value="1"/>
</dbReference>
<dbReference type="PANTHER" id="PTHR43070:SF5">
    <property type="entry name" value="HOMOSERINE DEHYDROGENASE"/>
    <property type="match status" value="1"/>
</dbReference>
<keyword evidence="8 14" id="KW-0521">NADP</keyword>
<evidence type="ECO:0000256" key="4">
    <source>
        <dbReference type="ARBA" id="ARBA00006753"/>
    </source>
</evidence>
<feature type="domain" description="Homoserine dehydrogenase catalytic" evidence="16">
    <location>
        <begin position="152"/>
        <end position="350"/>
    </location>
</feature>
<feature type="binding site" evidence="14">
    <location>
        <position position="206"/>
    </location>
    <ligand>
        <name>L-homoserine</name>
        <dbReference type="ChEBI" id="CHEBI:57476"/>
    </ligand>
</feature>
<dbReference type="EC" id="1.1.1.3" evidence="5"/>
<evidence type="ECO:0000256" key="12">
    <source>
        <dbReference type="ARBA" id="ARBA00049031"/>
    </source>
</evidence>
<keyword evidence="7" id="KW-0791">Threonine biosynthesis</keyword>
<feature type="coiled-coil region" evidence="15">
    <location>
        <begin position="226"/>
        <end position="274"/>
    </location>
</feature>
<evidence type="ECO:0000256" key="15">
    <source>
        <dbReference type="SAM" id="Coils"/>
    </source>
</evidence>
<dbReference type="GO" id="GO:0009089">
    <property type="term" value="P:lysine biosynthetic process via diaminopimelate"/>
    <property type="evidence" value="ECO:0007669"/>
    <property type="project" value="UniProtKB-ARBA"/>
</dbReference>
<evidence type="ECO:0000259" key="16">
    <source>
        <dbReference type="Pfam" id="PF00742"/>
    </source>
</evidence>
<name>A0A0Q9ZCA3_9FLAO</name>
<dbReference type="EMBL" id="LKTP01000001">
    <property type="protein sequence ID" value="KRG30709.1"/>
    <property type="molecule type" value="Genomic_DNA"/>
</dbReference>
<evidence type="ECO:0000256" key="5">
    <source>
        <dbReference type="ARBA" id="ARBA00013213"/>
    </source>
</evidence>
<dbReference type="STRING" id="270918.APR42_02280"/>
<dbReference type="FunFam" id="3.30.360.10:FF:000006">
    <property type="entry name" value="Bifunctional aspartokinase/homoserine dehydrogenase"/>
    <property type="match status" value="1"/>
</dbReference>
<feature type="domain" description="Aspartate/homoserine dehydrogenase NAD-binding" evidence="17">
    <location>
        <begin position="10"/>
        <end position="144"/>
    </location>
</feature>
<dbReference type="GO" id="GO:0009086">
    <property type="term" value="P:methionine biosynthetic process"/>
    <property type="evidence" value="ECO:0007669"/>
    <property type="project" value="UniProtKB-KW"/>
</dbReference>
<dbReference type="UniPathway" id="UPA00050">
    <property type="reaction ID" value="UER00063"/>
</dbReference>